<accession>A0ABV5UJN1</accession>
<keyword evidence="4" id="KW-1185">Reference proteome</keyword>
<comment type="similarity">
    <text evidence="1">Belongs to the PrpD family.</text>
</comment>
<reference evidence="3 4" key="1">
    <citation type="submission" date="2024-09" db="EMBL/GenBank/DDBJ databases">
        <authorList>
            <person name="Sun Q."/>
            <person name="Mori K."/>
        </authorList>
    </citation>
    <scope>NUCLEOTIDE SEQUENCE [LARGE SCALE GENOMIC DNA]</scope>
    <source>
        <strain evidence="3 4">JCM 13519</strain>
    </source>
</reference>
<dbReference type="EMBL" id="JBHMBH010000006">
    <property type="protein sequence ID" value="MFB9712717.1"/>
    <property type="molecule type" value="Genomic_DNA"/>
</dbReference>
<comment type="caution">
    <text evidence="3">The sequence shown here is derived from an EMBL/GenBank/DDBJ whole genome shotgun (WGS) entry which is preliminary data.</text>
</comment>
<sequence length="464" mass="48514">MVTAELPAAKGAQADATLSERFARFVAGLVFADLPPAVTEKARICLLHQLGMGLAAHGIACVGQAAHIAAREQARPTATMLHGGERTSAMNAAFANGALFHARVQDDTHHTAHLGTAVISAALAVAEERGANGADLLAAMVAGYEIAGGLSREYTALTTPRGIRATGVFGVIGAAAAAAKLMGLNEADTAHALGIAAGFACGTSEPFGAGSPEFHFNNGQAAKNGILAAIMAEEGVTAASTAFEGVAGYLQAYAGDRTEPFRAAAELGQTYEILNVNLKPLPVCAGNQVPVRNAKILAERIGDISQVQSIRIEMNPYEANHPGIAGYGPFRNRVNTLMSTPFCVALGLLGTDITLAAMESYDDPGVRRLVCLSKVVAADDLRMLQSRITVRLLDGSEFENTLALGERDWRPSFAQEAGLLAAMNAEMPIDAERLSDLVEHVQNIGEAASVDQLVWLCVAYPTEQ</sequence>
<dbReference type="RefSeq" id="WP_345049753.1">
    <property type="nucleotide sequence ID" value="NZ_BAABED010000001.1"/>
</dbReference>
<dbReference type="PANTHER" id="PTHR16943:SF8">
    <property type="entry name" value="2-METHYLCITRATE DEHYDRATASE"/>
    <property type="match status" value="1"/>
</dbReference>
<name>A0ABV5UJN1_9MICC</name>
<dbReference type="InterPro" id="IPR005656">
    <property type="entry name" value="MmgE_PrpD"/>
</dbReference>
<dbReference type="PANTHER" id="PTHR16943">
    <property type="entry name" value="2-METHYLCITRATE DEHYDRATASE-RELATED"/>
    <property type="match status" value="1"/>
</dbReference>
<protein>
    <submittedName>
        <fullName evidence="3">MmgE/PrpD family protein</fullName>
    </submittedName>
</protein>
<dbReference type="InterPro" id="IPR045336">
    <property type="entry name" value="MmgE_PrpD_N"/>
</dbReference>
<dbReference type="Proteomes" id="UP001589536">
    <property type="component" value="Unassembled WGS sequence"/>
</dbReference>
<evidence type="ECO:0000313" key="3">
    <source>
        <dbReference type="EMBL" id="MFB9712717.1"/>
    </source>
</evidence>
<dbReference type="InterPro" id="IPR042183">
    <property type="entry name" value="MmgE/PrpD_sf_1"/>
</dbReference>
<dbReference type="Gene3D" id="1.10.4100.10">
    <property type="entry name" value="2-methylcitrate dehydratase PrpD"/>
    <property type="match status" value="1"/>
</dbReference>
<feature type="domain" description="MmgE/PrpD N-terminal" evidence="2">
    <location>
        <begin position="20"/>
        <end position="257"/>
    </location>
</feature>
<organism evidence="3 4">
    <name type="scientific">Arthrobacter methylotrophus</name>
    <dbReference type="NCBI Taxonomy" id="121291"/>
    <lineage>
        <taxon>Bacteria</taxon>
        <taxon>Bacillati</taxon>
        <taxon>Actinomycetota</taxon>
        <taxon>Actinomycetes</taxon>
        <taxon>Micrococcales</taxon>
        <taxon>Micrococcaceae</taxon>
        <taxon>Arthrobacter</taxon>
    </lineage>
</organism>
<dbReference type="SUPFAM" id="SSF103378">
    <property type="entry name" value="2-methylcitrate dehydratase PrpD"/>
    <property type="match status" value="1"/>
</dbReference>
<dbReference type="Pfam" id="PF03972">
    <property type="entry name" value="MmgE_PrpD_N"/>
    <property type="match status" value="1"/>
</dbReference>
<gene>
    <name evidence="3" type="ORF">ACFFPI_00910</name>
</gene>
<dbReference type="InterPro" id="IPR036148">
    <property type="entry name" value="MmgE/PrpD_sf"/>
</dbReference>
<evidence type="ECO:0000313" key="4">
    <source>
        <dbReference type="Proteomes" id="UP001589536"/>
    </source>
</evidence>
<proteinExistence type="inferred from homology"/>
<evidence type="ECO:0000259" key="2">
    <source>
        <dbReference type="Pfam" id="PF03972"/>
    </source>
</evidence>
<evidence type="ECO:0000256" key="1">
    <source>
        <dbReference type="ARBA" id="ARBA00006174"/>
    </source>
</evidence>